<feature type="compositionally biased region" description="Basic residues" evidence="8">
    <location>
        <begin position="87"/>
        <end position="99"/>
    </location>
</feature>
<reference evidence="9" key="1">
    <citation type="journal article" date="2020" name="Cell">
        <title>Large-Scale Comparative Analyses of Tick Genomes Elucidate Their Genetic Diversity and Vector Capacities.</title>
        <authorList>
            <consortium name="Tick Genome and Microbiome Consortium (TIGMIC)"/>
            <person name="Jia N."/>
            <person name="Wang J."/>
            <person name="Shi W."/>
            <person name="Du L."/>
            <person name="Sun Y."/>
            <person name="Zhan W."/>
            <person name="Jiang J.F."/>
            <person name="Wang Q."/>
            <person name="Zhang B."/>
            <person name="Ji P."/>
            <person name="Bell-Sakyi L."/>
            <person name="Cui X.M."/>
            <person name="Yuan T.T."/>
            <person name="Jiang B.G."/>
            <person name="Yang W.F."/>
            <person name="Lam T.T."/>
            <person name="Chang Q.C."/>
            <person name="Ding S.J."/>
            <person name="Wang X.J."/>
            <person name="Zhu J.G."/>
            <person name="Ruan X.D."/>
            <person name="Zhao L."/>
            <person name="Wei J.T."/>
            <person name="Ye R.Z."/>
            <person name="Que T.C."/>
            <person name="Du C.H."/>
            <person name="Zhou Y.H."/>
            <person name="Cheng J.X."/>
            <person name="Dai P.F."/>
            <person name="Guo W.B."/>
            <person name="Han X.H."/>
            <person name="Huang E.J."/>
            <person name="Li L.F."/>
            <person name="Wei W."/>
            <person name="Gao Y.C."/>
            <person name="Liu J.Z."/>
            <person name="Shao H.Z."/>
            <person name="Wang X."/>
            <person name="Wang C.C."/>
            <person name="Yang T.C."/>
            <person name="Huo Q.B."/>
            <person name="Li W."/>
            <person name="Chen H.Y."/>
            <person name="Chen S.E."/>
            <person name="Zhou L.G."/>
            <person name="Ni X.B."/>
            <person name="Tian J.H."/>
            <person name="Sheng Y."/>
            <person name="Liu T."/>
            <person name="Pan Y.S."/>
            <person name="Xia L.Y."/>
            <person name="Li J."/>
            <person name="Zhao F."/>
            <person name="Cao W.C."/>
        </authorList>
    </citation>
    <scope>NUCLEOTIDE SEQUENCE</scope>
    <source>
        <strain evidence="9">Rmic-2018</strain>
    </source>
</reference>
<feature type="compositionally biased region" description="Basic and acidic residues" evidence="8">
    <location>
        <begin position="52"/>
        <end position="70"/>
    </location>
</feature>
<dbReference type="InterPro" id="IPR018202">
    <property type="entry name" value="Ser_caboxypep_ser_AS"/>
</dbReference>
<dbReference type="EC" id="3.4.16.-" evidence="7"/>
<proteinExistence type="inferred from homology"/>
<evidence type="ECO:0000256" key="3">
    <source>
        <dbReference type="ARBA" id="ARBA00022670"/>
    </source>
</evidence>
<dbReference type="GO" id="GO:0004185">
    <property type="term" value="F:serine-type carboxypeptidase activity"/>
    <property type="evidence" value="ECO:0007669"/>
    <property type="project" value="UniProtKB-UniRule"/>
</dbReference>
<evidence type="ECO:0000313" key="9">
    <source>
        <dbReference type="EMBL" id="KAH8029914.1"/>
    </source>
</evidence>
<keyword evidence="5 7" id="KW-0378">Hydrolase</keyword>
<gene>
    <name evidence="9" type="ORF">HPB51_005216</name>
</gene>
<dbReference type="Gene3D" id="3.40.50.1820">
    <property type="entry name" value="alpha/beta hydrolase"/>
    <property type="match status" value="1"/>
</dbReference>
<keyword evidence="2 7" id="KW-0121">Carboxypeptidase</keyword>
<dbReference type="AlphaFoldDB" id="A0A9J6E6N5"/>
<evidence type="ECO:0000256" key="6">
    <source>
        <dbReference type="ARBA" id="ARBA00023180"/>
    </source>
</evidence>
<dbReference type="InterPro" id="IPR029058">
    <property type="entry name" value="AB_hydrolase_fold"/>
</dbReference>
<evidence type="ECO:0000256" key="8">
    <source>
        <dbReference type="SAM" id="MobiDB-lite"/>
    </source>
</evidence>
<dbReference type="InterPro" id="IPR001563">
    <property type="entry name" value="Peptidase_S10"/>
</dbReference>
<dbReference type="PANTHER" id="PTHR11802:SF472">
    <property type="entry name" value="SERINE CARBOXYPEPTIDASE CPVL-RELATED"/>
    <property type="match status" value="1"/>
</dbReference>
<accession>A0A9J6E6N5</accession>
<dbReference type="SUPFAM" id="SSF53474">
    <property type="entry name" value="alpha/beta-Hydrolases"/>
    <property type="match status" value="1"/>
</dbReference>
<evidence type="ECO:0000256" key="5">
    <source>
        <dbReference type="ARBA" id="ARBA00022801"/>
    </source>
</evidence>
<protein>
    <recommendedName>
        <fullName evidence="7">Carboxypeptidase</fullName>
        <ecNumber evidence="7">3.4.16.-</ecNumber>
    </recommendedName>
</protein>
<keyword evidence="6" id="KW-0325">Glycoprotein</keyword>
<organism evidence="9 10">
    <name type="scientific">Rhipicephalus microplus</name>
    <name type="common">Cattle tick</name>
    <name type="synonym">Boophilus microplus</name>
    <dbReference type="NCBI Taxonomy" id="6941"/>
    <lineage>
        <taxon>Eukaryota</taxon>
        <taxon>Metazoa</taxon>
        <taxon>Ecdysozoa</taxon>
        <taxon>Arthropoda</taxon>
        <taxon>Chelicerata</taxon>
        <taxon>Arachnida</taxon>
        <taxon>Acari</taxon>
        <taxon>Parasitiformes</taxon>
        <taxon>Ixodida</taxon>
        <taxon>Ixodoidea</taxon>
        <taxon>Ixodidae</taxon>
        <taxon>Rhipicephalinae</taxon>
        <taxon>Rhipicephalus</taxon>
        <taxon>Boophilus</taxon>
    </lineage>
</organism>
<evidence type="ECO:0000256" key="2">
    <source>
        <dbReference type="ARBA" id="ARBA00022645"/>
    </source>
</evidence>
<name>A0A9J6E6N5_RHIMP</name>
<dbReference type="Pfam" id="PF00450">
    <property type="entry name" value="Peptidase_S10"/>
    <property type="match status" value="1"/>
</dbReference>
<feature type="region of interest" description="Disordered" evidence="8">
    <location>
        <begin position="15"/>
        <end position="126"/>
    </location>
</feature>
<feature type="compositionally biased region" description="Polar residues" evidence="8">
    <location>
        <begin position="74"/>
        <end position="86"/>
    </location>
</feature>
<dbReference type="VEuPathDB" id="VectorBase:LOC119164759"/>
<evidence type="ECO:0000256" key="1">
    <source>
        <dbReference type="ARBA" id="ARBA00009431"/>
    </source>
</evidence>
<dbReference type="PROSITE" id="PS00131">
    <property type="entry name" value="CARBOXYPEPT_SER_SER"/>
    <property type="match status" value="1"/>
</dbReference>
<sequence length="658" mass="74108">MWWRCCFVHVLDGPHQAVNPAPVAEKTPTPPRAANEPPTARSPPEYGLLQDKGAEDQDHDLDSSDNDNLKRPSPRSSFINPGNHQRSMAHRLKTRKPARNIRPCASPQPLGQRRKAPSLRRRPSRTLRSGAHGLFLTPLIEKDAVRFARDVSLAKIFKNRAKATAHSGFITVNKELQTNLFFIYVQAELQNKTKKIHQTELVHTSSPYSSSWFCSLRRWPTRTLRSSATGLFLTPLIEKDAVRFARDVSLAKIFKNRANATAHSGFITINKELQTNLFFIYVQAEVNPDRAPLMVYLQGGPGKSGTFGQFLEVGPLGKMFNVVFLDQPAGSGFSFTKSEMGYARSIDDCVTGAREFLRQFLLLFPENRNRELYVAGESYGSRGAVALSYSLMKNPDPSIPLKVSGVIAASAVFGNALDLLDSADTLYHFGMLDTHGRDVFNQTMDRVRQLWANNRTTALNILSHTIFRLYHTPSLFMNLTGYNDHASLFNDRKPREYVHYFRYMKKPLLKRALHLSSHATVDSTRLLVMLHLSSDYITDLRDKVEYLLDATRMLILTGQIDTVFATVNQEKYLMTLNWTGAAELKKSARRPWYADGPDSKLTGYVKTAKDLTYVVLTRAGHHVIADASEAAYSVIERFASGVDVIDSKRKVLGVNERR</sequence>
<evidence type="ECO:0000256" key="7">
    <source>
        <dbReference type="RuleBase" id="RU361156"/>
    </source>
</evidence>
<dbReference type="EMBL" id="JABSTU010000005">
    <property type="protein sequence ID" value="KAH8029914.1"/>
    <property type="molecule type" value="Genomic_DNA"/>
</dbReference>
<keyword evidence="3 7" id="KW-0645">Protease</keyword>
<evidence type="ECO:0000313" key="10">
    <source>
        <dbReference type="Proteomes" id="UP000821866"/>
    </source>
</evidence>
<dbReference type="Proteomes" id="UP000821866">
    <property type="component" value="Chromosome 3"/>
</dbReference>
<evidence type="ECO:0000256" key="4">
    <source>
        <dbReference type="ARBA" id="ARBA00022729"/>
    </source>
</evidence>
<dbReference type="PANTHER" id="PTHR11802">
    <property type="entry name" value="SERINE PROTEASE FAMILY S10 SERINE CARBOXYPEPTIDASE"/>
    <property type="match status" value="1"/>
</dbReference>
<comment type="caution">
    <text evidence="9">The sequence shown here is derived from an EMBL/GenBank/DDBJ whole genome shotgun (WGS) entry which is preliminary data.</text>
</comment>
<dbReference type="PRINTS" id="PR00724">
    <property type="entry name" value="CRBOXYPTASEC"/>
</dbReference>
<feature type="compositionally biased region" description="Basic residues" evidence="8">
    <location>
        <begin position="112"/>
        <end position="125"/>
    </location>
</feature>
<dbReference type="GO" id="GO:0006508">
    <property type="term" value="P:proteolysis"/>
    <property type="evidence" value="ECO:0007669"/>
    <property type="project" value="UniProtKB-KW"/>
</dbReference>
<keyword evidence="4" id="KW-0732">Signal</keyword>
<reference evidence="9" key="2">
    <citation type="submission" date="2021-09" db="EMBL/GenBank/DDBJ databases">
        <authorList>
            <person name="Jia N."/>
            <person name="Wang J."/>
            <person name="Shi W."/>
            <person name="Du L."/>
            <person name="Sun Y."/>
            <person name="Zhan W."/>
            <person name="Jiang J."/>
            <person name="Wang Q."/>
            <person name="Zhang B."/>
            <person name="Ji P."/>
            <person name="Sakyi L.B."/>
            <person name="Cui X."/>
            <person name="Yuan T."/>
            <person name="Jiang B."/>
            <person name="Yang W."/>
            <person name="Lam T.T.-Y."/>
            <person name="Chang Q."/>
            <person name="Ding S."/>
            <person name="Wang X."/>
            <person name="Zhu J."/>
            <person name="Ruan X."/>
            <person name="Zhao L."/>
            <person name="Wei J."/>
            <person name="Que T."/>
            <person name="Du C."/>
            <person name="Cheng J."/>
            <person name="Dai P."/>
            <person name="Han X."/>
            <person name="Huang E."/>
            <person name="Gao Y."/>
            <person name="Liu J."/>
            <person name="Shao H."/>
            <person name="Ye R."/>
            <person name="Li L."/>
            <person name="Wei W."/>
            <person name="Wang X."/>
            <person name="Wang C."/>
            <person name="Huo Q."/>
            <person name="Li W."/>
            <person name="Guo W."/>
            <person name="Chen H."/>
            <person name="Chen S."/>
            <person name="Zhou L."/>
            <person name="Zhou L."/>
            <person name="Ni X."/>
            <person name="Tian J."/>
            <person name="Zhou Y."/>
            <person name="Sheng Y."/>
            <person name="Liu T."/>
            <person name="Pan Y."/>
            <person name="Xia L."/>
            <person name="Li J."/>
            <person name="Zhao F."/>
            <person name="Cao W."/>
        </authorList>
    </citation>
    <scope>NUCLEOTIDE SEQUENCE</scope>
    <source>
        <strain evidence="9">Rmic-2018</strain>
        <tissue evidence="9">Larvae</tissue>
    </source>
</reference>
<keyword evidence="10" id="KW-1185">Reference proteome</keyword>
<comment type="similarity">
    <text evidence="1 7">Belongs to the peptidase S10 family.</text>
</comment>